<reference evidence="2 3" key="1">
    <citation type="submission" date="2015-09" db="EMBL/GenBank/DDBJ databases">
        <title>Draft genome of the parasitic nematode Teladorsagia circumcincta isolate WARC Sus (inbred).</title>
        <authorList>
            <person name="Mitreva M."/>
        </authorList>
    </citation>
    <scope>NUCLEOTIDE SEQUENCE [LARGE SCALE GENOMIC DNA]</scope>
    <source>
        <strain evidence="2 3">S</strain>
    </source>
</reference>
<gene>
    <name evidence="2" type="ORF">TELCIR_22907</name>
</gene>
<accession>A0A2G9TCP5</accession>
<evidence type="ECO:0000313" key="2">
    <source>
        <dbReference type="EMBL" id="PIO55705.1"/>
    </source>
</evidence>
<keyword evidence="3" id="KW-1185">Reference proteome</keyword>
<protein>
    <submittedName>
        <fullName evidence="2">Uncharacterized protein</fullName>
    </submittedName>
</protein>
<feature type="non-terminal residue" evidence="2">
    <location>
        <position position="342"/>
    </location>
</feature>
<organism evidence="2 3">
    <name type="scientific">Teladorsagia circumcincta</name>
    <name type="common">Brown stomach worm</name>
    <name type="synonym">Ostertagia circumcincta</name>
    <dbReference type="NCBI Taxonomy" id="45464"/>
    <lineage>
        <taxon>Eukaryota</taxon>
        <taxon>Metazoa</taxon>
        <taxon>Ecdysozoa</taxon>
        <taxon>Nematoda</taxon>
        <taxon>Chromadorea</taxon>
        <taxon>Rhabditida</taxon>
        <taxon>Rhabditina</taxon>
        <taxon>Rhabditomorpha</taxon>
        <taxon>Strongyloidea</taxon>
        <taxon>Trichostrongylidae</taxon>
        <taxon>Teladorsagia</taxon>
    </lineage>
</organism>
<proteinExistence type="predicted"/>
<evidence type="ECO:0000256" key="1">
    <source>
        <dbReference type="SAM" id="MobiDB-lite"/>
    </source>
</evidence>
<dbReference type="AlphaFoldDB" id="A0A2G9TCP5"/>
<sequence>MKITCNSDQAAAGVLKLVDPNIALLLGHPEEVQLRHYVNSWAKSAVKGYRLVKIIAEREKSLSKDTTAAAKRRVKFMGFSNVATQLSDAEAEEDCGEREPYSEDEEDCAVASDSSGYVASRPIPNVPADVASTSGVRQSPRKRAKISPPYQDSPPEAAPSAEGWKALRIPVYQVRRPTGHVETKLPFSPPCAPKIPRALPSAPPLEHGTLLNEYARKQTPLTTPIPENPLQFVADDVRDQFPITPLFKGSIDWRLIAVDSVLSLLRRRQLNDVHAGLYHTNALITAERLLLWVRPCLLNTEGPTFSEEFGGGELLHFWTRNDDMWAELLYKKNLELSYVIHI</sequence>
<feature type="compositionally biased region" description="Acidic residues" evidence="1">
    <location>
        <begin position="89"/>
        <end position="107"/>
    </location>
</feature>
<dbReference type="EMBL" id="KZ384596">
    <property type="protein sequence ID" value="PIO55705.1"/>
    <property type="molecule type" value="Genomic_DNA"/>
</dbReference>
<dbReference type="Proteomes" id="UP000230423">
    <property type="component" value="Unassembled WGS sequence"/>
</dbReference>
<feature type="region of interest" description="Disordered" evidence="1">
    <location>
        <begin position="87"/>
        <end position="107"/>
    </location>
</feature>
<name>A0A2G9TCP5_TELCI</name>
<evidence type="ECO:0000313" key="3">
    <source>
        <dbReference type="Proteomes" id="UP000230423"/>
    </source>
</evidence>
<feature type="region of interest" description="Disordered" evidence="1">
    <location>
        <begin position="121"/>
        <end position="162"/>
    </location>
</feature>